<dbReference type="AlphaFoldDB" id="A0A5E8C480"/>
<protein>
    <recommendedName>
        <fullName evidence="1">Beta-lactamase-related domain-containing protein</fullName>
    </recommendedName>
</protein>
<dbReference type="GeneID" id="43583995"/>
<sequence length="419" mass="45712">MATLSAESISQIKKLAAEATKDPVSNIPGVSIAIINKNGDLLLEHAAGQQGATTTKPMTTDNTFWIASCTKVSATIVALQAVEKGLVSLDSADDVEKWCPELANIPIIKDIAEDGSITLVPKTNRITLRHLLTHTAGFSYAFFNKNYNEYAKLFGVDELTGGPGCTNKFPLIFEPGTNWSYGVGIDWAIDVVSRASGKSFQHLLEEGIFKPLGFTLVSTTPCKNIKDRLVKMHQRDTETGKLTEIDHPIWWPLSDKPDIASQAYQSGGAGIFAKPAEYVRVFAALLNNGVYAPTGARLLQESTVKLMFENQIPQWPDFARAGIPAIQPNVTHPLPEIFPQEGNPPQGWGLSFFLTPTETPYGRGKNTAFWCGIANLYYWIDVEKGVAGFVAAQLYPFADPQVMNLWIGVEAATYSGLTN</sequence>
<dbReference type="PANTHER" id="PTHR43283:SF3">
    <property type="entry name" value="BETA-LACTAMASE FAMILY PROTEIN (AFU_ORTHOLOGUE AFUA_5G07500)"/>
    <property type="match status" value="1"/>
</dbReference>
<dbReference type="Proteomes" id="UP000398389">
    <property type="component" value="Unassembled WGS sequence"/>
</dbReference>
<reference evidence="2 3" key="1">
    <citation type="submission" date="2019-09" db="EMBL/GenBank/DDBJ databases">
        <authorList>
            <person name="Brejova B."/>
        </authorList>
    </citation>
    <scope>NUCLEOTIDE SEQUENCE [LARGE SCALE GENOMIC DNA]</scope>
</reference>
<dbReference type="Pfam" id="PF00144">
    <property type="entry name" value="Beta-lactamase"/>
    <property type="match status" value="1"/>
</dbReference>
<evidence type="ECO:0000259" key="1">
    <source>
        <dbReference type="Pfam" id="PF00144"/>
    </source>
</evidence>
<dbReference type="InterPro" id="IPR001466">
    <property type="entry name" value="Beta-lactam-related"/>
</dbReference>
<accession>A0A5E8C480</accession>
<evidence type="ECO:0000313" key="2">
    <source>
        <dbReference type="EMBL" id="VVT56618.1"/>
    </source>
</evidence>
<evidence type="ECO:0000313" key="3">
    <source>
        <dbReference type="Proteomes" id="UP000398389"/>
    </source>
</evidence>
<dbReference type="SUPFAM" id="SSF56601">
    <property type="entry name" value="beta-lactamase/transpeptidase-like"/>
    <property type="match status" value="1"/>
</dbReference>
<keyword evidence="3" id="KW-1185">Reference proteome</keyword>
<dbReference type="OrthoDB" id="428260at2759"/>
<organism evidence="2 3">
    <name type="scientific">Magnusiomyces paraingens</name>
    <dbReference type="NCBI Taxonomy" id="2606893"/>
    <lineage>
        <taxon>Eukaryota</taxon>
        <taxon>Fungi</taxon>
        <taxon>Dikarya</taxon>
        <taxon>Ascomycota</taxon>
        <taxon>Saccharomycotina</taxon>
        <taxon>Dipodascomycetes</taxon>
        <taxon>Dipodascales</taxon>
        <taxon>Dipodascaceae</taxon>
        <taxon>Magnusiomyces</taxon>
    </lineage>
</organism>
<dbReference type="Gene3D" id="3.40.710.10">
    <property type="entry name" value="DD-peptidase/beta-lactamase superfamily"/>
    <property type="match status" value="1"/>
</dbReference>
<dbReference type="EMBL" id="CABVLU010000004">
    <property type="protein sequence ID" value="VVT56618.1"/>
    <property type="molecule type" value="Genomic_DNA"/>
</dbReference>
<dbReference type="InterPro" id="IPR012338">
    <property type="entry name" value="Beta-lactam/transpept-like"/>
</dbReference>
<name>A0A5E8C480_9ASCO</name>
<feature type="domain" description="Beta-lactamase-related" evidence="1">
    <location>
        <begin position="26"/>
        <end position="397"/>
    </location>
</feature>
<gene>
    <name evidence="2" type="ORF">SAPINGB_P005180</name>
</gene>
<proteinExistence type="predicted"/>
<dbReference type="InterPro" id="IPR050789">
    <property type="entry name" value="Diverse_Enzym_Activities"/>
</dbReference>
<dbReference type="RefSeq" id="XP_031855786.1">
    <property type="nucleotide sequence ID" value="XM_031999895.1"/>
</dbReference>
<dbReference type="PANTHER" id="PTHR43283">
    <property type="entry name" value="BETA-LACTAMASE-RELATED"/>
    <property type="match status" value="1"/>
</dbReference>